<reference evidence="2 3" key="1">
    <citation type="submission" date="2017-08" db="EMBL/GenBank/DDBJ databases">
        <title>Infants hospitalized years apart are colonized by the same room-sourced microbial strains.</title>
        <authorList>
            <person name="Brooks B."/>
            <person name="Olm M.R."/>
            <person name="Firek B.A."/>
            <person name="Baker R."/>
            <person name="Thomas B.C."/>
            <person name="Morowitz M.J."/>
            <person name="Banfield J.F."/>
        </authorList>
    </citation>
    <scope>NUCLEOTIDE SEQUENCE [LARGE SCALE GENOMIC DNA]</scope>
    <source>
        <strain evidence="2">S2_018_000_R3_119</strain>
    </source>
</reference>
<dbReference type="EMBL" id="QFMX01000124">
    <property type="protein sequence ID" value="PZO70191.1"/>
    <property type="molecule type" value="Genomic_DNA"/>
</dbReference>
<evidence type="ECO:0000256" key="1">
    <source>
        <dbReference type="SAM" id="MobiDB-lite"/>
    </source>
</evidence>
<feature type="compositionally biased region" description="Polar residues" evidence="1">
    <location>
        <begin position="1"/>
        <end position="12"/>
    </location>
</feature>
<feature type="region of interest" description="Disordered" evidence="1">
    <location>
        <begin position="1"/>
        <end position="22"/>
    </location>
</feature>
<protein>
    <submittedName>
        <fullName evidence="2">Uncharacterized protein</fullName>
    </submittedName>
</protein>
<evidence type="ECO:0000313" key="3">
    <source>
        <dbReference type="Proteomes" id="UP000249555"/>
    </source>
</evidence>
<evidence type="ECO:0000313" key="2">
    <source>
        <dbReference type="EMBL" id="PZO70191.1"/>
    </source>
</evidence>
<accession>A0A2W5AHK5</accession>
<gene>
    <name evidence="2" type="ORF">DI640_15040</name>
</gene>
<comment type="caution">
    <text evidence="2">The sequence shown here is derived from an EMBL/GenBank/DDBJ whole genome shotgun (WGS) entry which is preliminary data.</text>
</comment>
<name>A0A2W5AHK5_9SPHN</name>
<sequence length="70" mass="7669">MSFATLTTTLPTSDDERGRLLRNVSERDQQLYDYGRSGYRLAASVTVPGSDVVTVIDTLTREDESGGDGR</sequence>
<organism evidence="2 3">
    <name type="scientific">Sphingomonas taxi</name>
    <dbReference type="NCBI Taxonomy" id="1549858"/>
    <lineage>
        <taxon>Bacteria</taxon>
        <taxon>Pseudomonadati</taxon>
        <taxon>Pseudomonadota</taxon>
        <taxon>Alphaproteobacteria</taxon>
        <taxon>Sphingomonadales</taxon>
        <taxon>Sphingomonadaceae</taxon>
        <taxon>Sphingomonas</taxon>
    </lineage>
</organism>
<dbReference type="Proteomes" id="UP000249555">
    <property type="component" value="Unassembled WGS sequence"/>
</dbReference>
<proteinExistence type="predicted"/>
<dbReference type="AlphaFoldDB" id="A0A2W5AHK5"/>